<dbReference type="OrthoDB" id="9809488at2"/>
<dbReference type="STRING" id="570521.SAMN04488508_102204"/>
<evidence type="ECO:0000313" key="2">
    <source>
        <dbReference type="EMBL" id="SHI62605.1"/>
    </source>
</evidence>
<dbReference type="AlphaFoldDB" id="A0A1M6CNJ0"/>
<accession>A0A1M6CNJ0</accession>
<dbReference type="Pfam" id="PF01551">
    <property type="entry name" value="Peptidase_M23"/>
    <property type="match status" value="1"/>
</dbReference>
<dbReference type="RefSeq" id="WP_073314825.1">
    <property type="nucleotide sequence ID" value="NZ_FQYP01000002.1"/>
</dbReference>
<dbReference type="Gene3D" id="2.70.70.10">
    <property type="entry name" value="Glucose Permease (Domain IIA)"/>
    <property type="match status" value="1"/>
</dbReference>
<dbReference type="Proteomes" id="UP000184432">
    <property type="component" value="Unassembled WGS sequence"/>
</dbReference>
<sequence length="278" mass="32025">MYRIILLFFIPIQFVFGFNSENVFYSVSKDSVKKDISLKTIKFEKGTAVRAFNHTYAPLLFYIKLRATDSIVKEMVLPPKDSLVVIQWEEKDRTIATQKFNTTYRAGYYIGDPTNTKPNTNYLYRLPFKKNKKYRVSQGFNGKFSHTKTASKYAIDFQLEIGEPVYAAREGLVVKVQSKFKESGGKEFLYKANRIIILHDDGTTASYVHLDYDGVLVKEGDRVTKGQHIGFSGLTGYTRGPHLHFVVRKERDIAIPIFFEGYAGKELKQGRKYNVKKF</sequence>
<dbReference type="InterPro" id="IPR016047">
    <property type="entry name" value="M23ase_b-sheet_dom"/>
</dbReference>
<dbReference type="InterPro" id="IPR011055">
    <property type="entry name" value="Dup_hybrid_motif"/>
</dbReference>
<dbReference type="SUPFAM" id="SSF51261">
    <property type="entry name" value="Duplicated hybrid motif"/>
    <property type="match status" value="1"/>
</dbReference>
<gene>
    <name evidence="2" type="ORF">SAMN04488508_102204</name>
</gene>
<dbReference type="PANTHER" id="PTHR21666:SF294">
    <property type="entry name" value="PEPTIDASE M23"/>
    <property type="match status" value="1"/>
</dbReference>
<dbReference type="CDD" id="cd12797">
    <property type="entry name" value="M23_peptidase"/>
    <property type="match status" value="1"/>
</dbReference>
<evidence type="ECO:0000259" key="1">
    <source>
        <dbReference type="Pfam" id="PF01551"/>
    </source>
</evidence>
<dbReference type="GO" id="GO:0004222">
    <property type="term" value="F:metalloendopeptidase activity"/>
    <property type="evidence" value="ECO:0007669"/>
    <property type="project" value="TreeGrafter"/>
</dbReference>
<evidence type="ECO:0000313" key="3">
    <source>
        <dbReference type="Proteomes" id="UP000184432"/>
    </source>
</evidence>
<dbReference type="EMBL" id="FQYP01000002">
    <property type="protein sequence ID" value="SHI62605.1"/>
    <property type="molecule type" value="Genomic_DNA"/>
</dbReference>
<keyword evidence="3" id="KW-1185">Reference proteome</keyword>
<protein>
    <submittedName>
        <fullName evidence="2">Murein DD-endopeptidase MepM and murein hydrolase activator NlpD, contain LysM domain</fullName>
    </submittedName>
</protein>
<reference evidence="3" key="1">
    <citation type="submission" date="2016-11" db="EMBL/GenBank/DDBJ databases">
        <authorList>
            <person name="Varghese N."/>
            <person name="Submissions S."/>
        </authorList>
    </citation>
    <scope>NUCLEOTIDE SEQUENCE [LARGE SCALE GENOMIC DNA]</scope>
    <source>
        <strain evidence="3">DSM 22623</strain>
    </source>
</reference>
<feature type="domain" description="M23ase beta-sheet core" evidence="1">
    <location>
        <begin position="152"/>
        <end position="251"/>
    </location>
</feature>
<keyword evidence="2" id="KW-0378">Hydrolase</keyword>
<name>A0A1M6CNJ0_9FLAO</name>
<dbReference type="InterPro" id="IPR050570">
    <property type="entry name" value="Cell_wall_metabolism_enzyme"/>
</dbReference>
<dbReference type="PANTHER" id="PTHR21666">
    <property type="entry name" value="PEPTIDASE-RELATED"/>
    <property type="match status" value="1"/>
</dbReference>
<proteinExistence type="predicted"/>
<organism evidence="2 3">
    <name type="scientific">Aquimarina spongiae</name>
    <dbReference type="NCBI Taxonomy" id="570521"/>
    <lineage>
        <taxon>Bacteria</taxon>
        <taxon>Pseudomonadati</taxon>
        <taxon>Bacteroidota</taxon>
        <taxon>Flavobacteriia</taxon>
        <taxon>Flavobacteriales</taxon>
        <taxon>Flavobacteriaceae</taxon>
        <taxon>Aquimarina</taxon>
    </lineage>
</organism>